<evidence type="ECO:0000256" key="1">
    <source>
        <dbReference type="SAM" id="MobiDB-lite"/>
    </source>
</evidence>
<organism evidence="2 3">
    <name type="scientific">Mycena albidolilacea</name>
    <dbReference type="NCBI Taxonomy" id="1033008"/>
    <lineage>
        <taxon>Eukaryota</taxon>
        <taxon>Fungi</taxon>
        <taxon>Dikarya</taxon>
        <taxon>Basidiomycota</taxon>
        <taxon>Agaricomycotina</taxon>
        <taxon>Agaricomycetes</taxon>
        <taxon>Agaricomycetidae</taxon>
        <taxon>Agaricales</taxon>
        <taxon>Marasmiineae</taxon>
        <taxon>Mycenaceae</taxon>
        <taxon>Mycena</taxon>
    </lineage>
</organism>
<dbReference type="AlphaFoldDB" id="A0AAD6ZPS2"/>
<gene>
    <name evidence="2" type="ORF">DFH08DRAFT_814525</name>
</gene>
<keyword evidence="3" id="KW-1185">Reference proteome</keyword>
<feature type="region of interest" description="Disordered" evidence="1">
    <location>
        <begin position="63"/>
        <end position="101"/>
    </location>
</feature>
<feature type="compositionally biased region" description="Basic and acidic residues" evidence="1">
    <location>
        <begin position="63"/>
        <end position="72"/>
    </location>
</feature>
<dbReference type="EMBL" id="JARIHO010000034">
    <property type="protein sequence ID" value="KAJ7333410.1"/>
    <property type="molecule type" value="Genomic_DNA"/>
</dbReference>
<reference evidence="2" key="1">
    <citation type="submission" date="2023-03" db="EMBL/GenBank/DDBJ databases">
        <title>Massive genome expansion in bonnet fungi (Mycena s.s.) driven by repeated elements and novel gene families across ecological guilds.</title>
        <authorList>
            <consortium name="Lawrence Berkeley National Laboratory"/>
            <person name="Harder C.B."/>
            <person name="Miyauchi S."/>
            <person name="Viragh M."/>
            <person name="Kuo A."/>
            <person name="Thoen E."/>
            <person name="Andreopoulos B."/>
            <person name="Lu D."/>
            <person name="Skrede I."/>
            <person name="Drula E."/>
            <person name="Henrissat B."/>
            <person name="Morin E."/>
            <person name="Kohler A."/>
            <person name="Barry K."/>
            <person name="LaButti K."/>
            <person name="Morin E."/>
            <person name="Salamov A."/>
            <person name="Lipzen A."/>
            <person name="Mereny Z."/>
            <person name="Hegedus B."/>
            <person name="Baldrian P."/>
            <person name="Stursova M."/>
            <person name="Weitz H."/>
            <person name="Taylor A."/>
            <person name="Grigoriev I.V."/>
            <person name="Nagy L.G."/>
            <person name="Martin F."/>
            <person name="Kauserud H."/>
        </authorList>
    </citation>
    <scope>NUCLEOTIDE SEQUENCE</scope>
    <source>
        <strain evidence="2">CBHHK002</strain>
    </source>
</reference>
<accession>A0AAD6ZPS2</accession>
<feature type="compositionally biased region" description="Polar residues" evidence="1">
    <location>
        <begin position="78"/>
        <end position="90"/>
    </location>
</feature>
<name>A0AAD6ZPS2_9AGAR</name>
<dbReference type="Proteomes" id="UP001218218">
    <property type="component" value="Unassembled WGS sequence"/>
</dbReference>
<proteinExistence type="predicted"/>
<evidence type="ECO:0000313" key="2">
    <source>
        <dbReference type="EMBL" id="KAJ7333410.1"/>
    </source>
</evidence>
<protein>
    <submittedName>
        <fullName evidence="2">Uncharacterized protein</fullName>
    </submittedName>
</protein>
<sequence length="101" mass="10911">MFGATLCPSGTAAEIAAQMFKFNKAHTIYDLELRPPSFHCKDPLIFTPTTAIPVALTLERRGSEKIEGEKPAKKVKSSKNLGTTLTSSTATRKRMGELGGN</sequence>
<comment type="caution">
    <text evidence="2">The sequence shown here is derived from an EMBL/GenBank/DDBJ whole genome shotgun (WGS) entry which is preliminary data.</text>
</comment>
<evidence type="ECO:0000313" key="3">
    <source>
        <dbReference type="Proteomes" id="UP001218218"/>
    </source>
</evidence>